<dbReference type="EMBL" id="JAEPBG010000008">
    <property type="protein sequence ID" value="MBK4736694.1"/>
    <property type="molecule type" value="Genomic_DNA"/>
</dbReference>
<keyword evidence="1" id="KW-1133">Transmembrane helix</keyword>
<feature type="domain" description="NodB homology" evidence="2">
    <location>
        <begin position="80"/>
        <end position="266"/>
    </location>
</feature>
<evidence type="ECO:0000313" key="4">
    <source>
        <dbReference type="Proteomes" id="UP000622890"/>
    </source>
</evidence>
<organism evidence="3 4">
    <name type="scientific">Noviherbaspirillum pedocola</name>
    <dbReference type="NCBI Taxonomy" id="2801341"/>
    <lineage>
        <taxon>Bacteria</taxon>
        <taxon>Pseudomonadati</taxon>
        <taxon>Pseudomonadota</taxon>
        <taxon>Betaproteobacteria</taxon>
        <taxon>Burkholderiales</taxon>
        <taxon>Oxalobacteraceae</taxon>
        <taxon>Noviherbaspirillum</taxon>
    </lineage>
</organism>
<dbReference type="InterPro" id="IPR050248">
    <property type="entry name" value="Polysacc_deacetylase_ArnD"/>
</dbReference>
<dbReference type="CDD" id="cd10917">
    <property type="entry name" value="CE4_NodB_like_6s_7s"/>
    <property type="match status" value="1"/>
</dbReference>
<feature type="transmembrane region" description="Helical" evidence="1">
    <location>
        <begin position="17"/>
        <end position="35"/>
    </location>
</feature>
<dbReference type="Proteomes" id="UP000622890">
    <property type="component" value="Unassembled WGS sequence"/>
</dbReference>
<gene>
    <name evidence="3" type="ORF">JJB74_18870</name>
</gene>
<dbReference type="SUPFAM" id="SSF88713">
    <property type="entry name" value="Glycoside hydrolase/deacetylase"/>
    <property type="match status" value="1"/>
</dbReference>
<evidence type="ECO:0000259" key="2">
    <source>
        <dbReference type="PROSITE" id="PS51677"/>
    </source>
</evidence>
<dbReference type="PANTHER" id="PTHR10587:SF137">
    <property type="entry name" value="4-DEOXY-4-FORMAMIDO-L-ARABINOSE-PHOSPHOUNDECAPRENOL DEFORMYLASE ARND-RELATED"/>
    <property type="match status" value="1"/>
</dbReference>
<keyword evidence="1" id="KW-0812">Transmembrane</keyword>
<dbReference type="PANTHER" id="PTHR10587">
    <property type="entry name" value="GLYCOSYL TRANSFERASE-RELATED"/>
    <property type="match status" value="1"/>
</dbReference>
<dbReference type="Gene3D" id="3.20.20.370">
    <property type="entry name" value="Glycoside hydrolase/deacetylase"/>
    <property type="match status" value="1"/>
</dbReference>
<reference evidence="3" key="1">
    <citation type="submission" date="2021-01" db="EMBL/GenBank/DDBJ databases">
        <title>Genome sequence of strain Noviherbaspirillum sp. DKR-6.</title>
        <authorList>
            <person name="Chaudhary D.K."/>
        </authorList>
    </citation>
    <scope>NUCLEOTIDE SEQUENCE</scope>
    <source>
        <strain evidence="3">DKR-6</strain>
    </source>
</reference>
<keyword evidence="4" id="KW-1185">Reference proteome</keyword>
<dbReference type="AlphaFoldDB" id="A0A934T151"/>
<dbReference type="RefSeq" id="WP_200594367.1">
    <property type="nucleotide sequence ID" value="NZ_JAEPBG010000008.1"/>
</dbReference>
<accession>A0A934T151</accession>
<sequence>MKDNANQTSRAPTMSPLLRFSLALHVALALGLVLAPQAWRWLLAAFIADHVLLTFAGLWPRSSLLGANWTELPRVCAIRGEIALTIDDGPDPEVTPAVLDLLDRHGVKATFFCIGERAQRHPALCREIVARGHAVENHSQHHHHNFSMLGPRGYARELRAAQDTLTAITGRAPRFFRAPAGLRNPFLDAQLRRLGLRLAAWTRRGYDTRTGDVDIVMQRLLPGLRPGAILLLHDGHCARTSAGAPVILALLPQLIERVHAAGLRFITLPDALQTAEQTEKHIAPHSAKESRQP</sequence>
<comment type="caution">
    <text evidence="3">The sequence shown here is derived from an EMBL/GenBank/DDBJ whole genome shotgun (WGS) entry which is preliminary data.</text>
</comment>
<proteinExistence type="predicted"/>
<dbReference type="PROSITE" id="PS51677">
    <property type="entry name" value="NODB"/>
    <property type="match status" value="1"/>
</dbReference>
<evidence type="ECO:0000313" key="3">
    <source>
        <dbReference type="EMBL" id="MBK4736694.1"/>
    </source>
</evidence>
<name>A0A934T151_9BURK</name>
<keyword evidence="1" id="KW-0472">Membrane</keyword>
<protein>
    <submittedName>
        <fullName evidence="3">Polysaccharide deacetylase family protein</fullName>
    </submittedName>
</protein>
<dbReference type="GO" id="GO:0005975">
    <property type="term" value="P:carbohydrate metabolic process"/>
    <property type="evidence" value="ECO:0007669"/>
    <property type="project" value="InterPro"/>
</dbReference>
<dbReference type="InterPro" id="IPR011330">
    <property type="entry name" value="Glyco_hydro/deAcase_b/a-brl"/>
</dbReference>
<evidence type="ECO:0000256" key="1">
    <source>
        <dbReference type="SAM" id="Phobius"/>
    </source>
</evidence>
<dbReference type="GO" id="GO:0016810">
    <property type="term" value="F:hydrolase activity, acting on carbon-nitrogen (but not peptide) bonds"/>
    <property type="evidence" value="ECO:0007669"/>
    <property type="project" value="InterPro"/>
</dbReference>
<dbReference type="Pfam" id="PF01522">
    <property type="entry name" value="Polysacc_deac_1"/>
    <property type="match status" value="1"/>
</dbReference>
<dbReference type="InterPro" id="IPR002509">
    <property type="entry name" value="NODB_dom"/>
</dbReference>